<evidence type="ECO:0000313" key="10">
    <source>
        <dbReference type="Proteomes" id="UP000617340"/>
    </source>
</evidence>
<dbReference type="SMART" id="SM00360">
    <property type="entry name" value="RRM"/>
    <property type="match status" value="1"/>
</dbReference>
<dbReference type="InterPro" id="IPR035979">
    <property type="entry name" value="RBD_domain_sf"/>
</dbReference>
<dbReference type="Pfam" id="PF12353">
    <property type="entry name" value="eIF3g"/>
    <property type="match status" value="1"/>
</dbReference>
<comment type="similarity">
    <text evidence="5">Belongs to the eIF-3 subunit G family.</text>
</comment>
<dbReference type="GO" id="GO:0001732">
    <property type="term" value="P:formation of cytoplasmic translation initiation complex"/>
    <property type="evidence" value="ECO:0007669"/>
    <property type="project" value="UniProtKB-UniRule"/>
</dbReference>
<dbReference type="PIRSF" id="PIRSF037949">
    <property type="entry name" value="Transl_init_eIF-3_RNA-bind"/>
    <property type="match status" value="1"/>
</dbReference>
<dbReference type="Proteomes" id="UP000617340">
    <property type="component" value="Unassembled WGS sequence"/>
</dbReference>
<dbReference type="AlphaFoldDB" id="A0A834J7N8"/>
<evidence type="ECO:0000259" key="8">
    <source>
        <dbReference type="PROSITE" id="PS50102"/>
    </source>
</evidence>
<protein>
    <recommendedName>
        <fullName evidence="5">Eukaryotic translation initiation factor 3 subunit G</fullName>
        <shortName evidence="5">eIF3g</shortName>
    </recommendedName>
    <alternativeName>
        <fullName evidence="5">Eukaryotic translation initiation factor 3 RNA-binding subunit</fullName>
        <shortName evidence="5">eIF-3 RNA-binding subunit</shortName>
    </alternativeName>
    <alternativeName>
        <fullName evidence="5">Eukaryotic translation initiation factor 3 subunit 4</fullName>
    </alternativeName>
</protein>
<feature type="compositionally biased region" description="Basic and acidic residues" evidence="7">
    <location>
        <begin position="186"/>
        <end position="197"/>
    </location>
</feature>
<dbReference type="PANTHER" id="PTHR10352">
    <property type="entry name" value="EUKARYOTIC TRANSLATION INITIATION FACTOR 3 SUBUNIT G"/>
    <property type="match status" value="1"/>
</dbReference>
<keyword evidence="2 5" id="KW-0396">Initiation factor</keyword>
<dbReference type="CDD" id="cd12933">
    <property type="entry name" value="eIF3G"/>
    <property type="match status" value="1"/>
</dbReference>
<comment type="function">
    <text evidence="5">RNA-binding component of the eukaryotic translation initiation factor 3 (eIF-3) complex, which is involved in protein synthesis of a specialized repertoire of mRNAs and, together with other initiation factors, stimulates binding of mRNA and methionyl-tRNAi to the 40S ribosome. The eIF-3 complex specifically targets and initiates translation of a subset of mRNAs involved in cell proliferation. This subunit can bind 18S rRNA.</text>
</comment>
<dbReference type="Gene3D" id="3.30.70.330">
    <property type="match status" value="1"/>
</dbReference>
<dbReference type="GO" id="GO:0016282">
    <property type="term" value="C:eukaryotic 43S preinitiation complex"/>
    <property type="evidence" value="ECO:0007669"/>
    <property type="project" value="UniProtKB-UniRule"/>
</dbReference>
<evidence type="ECO:0000256" key="7">
    <source>
        <dbReference type="SAM" id="MobiDB-lite"/>
    </source>
</evidence>
<dbReference type="InterPro" id="IPR024675">
    <property type="entry name" value="eIF3g_N"/>
</dbReference>
<reference evidence="9" key="1">
    <citation type="journal article" date="2020" name="G3 (Bethesda)">
        <title>High-Quality Assemblies for Three Invasive Social Wasps from the &lt;i&gt;Vespula&lt;/i&gt; Genus.</title>
        <authorList>
            <person name="Harrop T.W.R."/>
            <person name="Guhlin J."/>
            <person name="McLaughlin G.M."/>
            <person name="Permina E."/>
            <person name="Stockwell P."/>
            <person name="Gilligan J."/>
            <person name="Le Lec M.F."/>
            <person name="Gruber M.A.M."/>
            <person name="Quinn O."/>
            <person name="Lovegrove M."/>
            <person name="Duncan E.J."/>
            <person name="Remnant E.J."/>
            <person name="Van Eeckhoven J."/>
            <person name="Graham B."/>
            <person name="Knapp R.A."/>
            <person name="Langford K.W."/>
            <person name="Kronenberg Z."/>
            <person name="Press M.O."/>
            <person name="Eacker S.M."/>
            <person name="Wilson-Rankin E.E."/>
            <person name="Purcell J."/>
            <person name="Lester P.J."/>
            <person name="Dearden P.K."/>
        </authorList>
    </citation>
    <scope>NUCLEOTIDE SEQUENCE</scope>
    <source>
        <strain evidence="9">Linc-1</strain>
    </source>
</reference>
<sequence>MPVASDIKSSWADEVEEEGGVLPPPSEVYENGFKILTEYKFNQDNKKVKVVRTYKIERRIVSKTIAARKNWAKFGDSVDDRPGPNPATTVGAEDVFMQFISSKEEENKVEEDTLDKLKNMGDKGVVKCRNCNGDHWTSKCPYKDTVLAGGKVPDDKKPLVNPAVPGAIAELKPQGSKYVPPSMRDGGNKRGDAMQMQRRDDTTAIRISNLSQSTTDADLDELVKPFGTVVKQYLAKEKQTTLCKGFAYVHFKYRAEAAKAIATLDGYGYDHLILSVEWSKPQQQNN</sequence>
<proteinExistence type="inferred from homology"/>
<dbReference type="CDD" id="cd12408">
    <property type="entry name" value="RRM_eIF3G_like"/>
    <property type="match status" value="1"/>
</dbReference>
<dbReference type="EMBL" id="JACSDZ010000021">
    <property type="protein sequence ID" value="KAF7381959.1"/>
    <property type="molecule type" value="Genomic_DNA"/>
</dbReference>
<accession>A0A834J7N8</accession>
<dbReference type="InterPro" id="IPR000504">
    <property type="entry name" value="RRM_dom"/>
</dbReference>
<dbReference type="InterPro" id="IPR017334">
    <property type="entry name" value="eIF3_g"/>
</dbReference>
<comment type="caution">
    <text evidence="9">The sequence shown here is derived from an EMBL/GenBank/DDBJ whole genome shotgun (WGS) entry which is preliminary data.</text>
</comment>
<evidence type="ECO:0000256" key="2">
    <source>
        <dbReference type="ARBA" id="ARBA00022540"/>
    </source>
</evidence>
<dbReference type="GO" id="GO:0003743">
    <property type="term" value="F:translation initiation factor activity"/>
    <property type="evidence" value="ECO:0007669"/>
    <property type="project" value="UniProtKB-UniRule"/>
</dbReference>
<dbReference type="PROSITE" id="PS50102">
    <property type="entry name" value="RRM"/>
    <property type="match status" value="1"/>
</dbReference>
<dbReference type="Pfam" id="PF00076">
    <property type="entry name" value="RRM_1"/>
    <property type="match status" value="1"/>
</dbReference>
<dbReference type="GO" id="GO:0005852">
    <property type="term" value="C:eukaryotic translation initiation factor 3 complex"/>
    <property type="evidence" value="ECO:0007669"/>
    <property type="project" value="UniProtKB-UniRule"/>
</dbReference>
<evidence type="ECO:0000256" key="4">
    <source>
        <dbReference type="ARBA" id="ARBA00022917"/>
    </source>
</evidence>
<name>A0A834J7N8_VESGE</name>
<feature type="region of interest" description="Disordered" evidence="7">
    <location>
        <begin position="1"/>
        <end position="25"/>
    </location>
</feature>
<organism evidence="9 10">
    <name type="scientific">Vespula germanica</name>
    <name type="common">German yellow jacket</name>
    <name type="synonym">Paravespula germanica</name>
    <dbReference type="NCBI Taxonomy" id="30212"/>
    <lineage>
        <taxon>Eukaryota</taxon>
        <taxon>Metazoa</taxon>
        <taxon>Ecdysozoa</taxon>
        <taxon>Arthropoda</taxon>
        <taxon>Hexapoda</taxon>
        <taxon>Insecta</taxon>
        <taxon>Pterygota</taxon>
        <taxon>Neoptera</taxon>
        <taxon>Endopterygota</taxon>
        <taxon>Hymenoptera</taxon>
        <taxon>Apocrita</taxon>
        <taxon>Aculeata</taxon>
        <taxon>Vespoidea</taxon>
        <taxon>Vespidae</taxon>
        <taxon>Vespinae</taxon>
        <taxon>Vespula</taxon>
    </lineage>
</organism>
<evidence type="ECO:0000256" key="5">
    <source>
        <dbReference type="HAMAP-Rule" id="MF_03006"/>
    </source>
</evidence>
<keyword evidence="3 6" id="KW-0694">RNA-binding</keyword>
<comment type="subunit">
    <text evidence="5">Component of the eukaryotic translation initiation factor 3 (eIF-3) complex.</text>
</comment>
<gene>
    <name evidence="9" type="ORF">HZH68_015832</name>
</gene>
<feature type="domain" description="RRM" evidence="8">
    <location>
        <begin position="203"/>
        <end position="281"/>
    </location>
</feature>
<keyword evidence="1 5" id="KW-0963">Cytoplasm</keyword>
<dbReference type="SUPFAM" id="SSF54928">
    <property type="entry name" value="RNA-binding domain, RBD"/>
    <property type="match status" value="1"/>
</dbReference>
<dbReference type="GO" id="GO:0033290">
    <property type="term" value="C:eukaryotic 48S preinitiation complex"/>
    <property type="evidence" value="ECO:0007669"/>
    <property type="project" value="UniProtKB-UniRule"/>
</dbReference>
<evidence type="ECO:0000313" key="9">
    <source>
        <dbReference type="EMBL" id="KAF7381959.1"/>
    </source>
</evidence>
<dbReference type="InterPro" id="IPR012677">
    <property type="entry name" value="Nucleotide-bd_a/b_plait_sf"/>
</dbReference>
<keyword evidence="10" id="KW-1185">Reference proteome</keyword>
<feature type="region of interest" description="Disordered" evidence="7">
    <location>
        <begin position="173"/>
        <end position="197"/>
    </location>
</feature>
<keyword evidence="4 5" id="KW-0648">Protein biosynthesis</keyword>
<dbReference type="GO" id="GO:0003723">
    <property type="term" value="F:RNA binding"/>
    <property type="evidence" value="ECO:0007669"/>
    <property type="project" value="UniProtKB-UniRule"/>
</dbReference>
<dbReference type="InterPro" id="IPR034240">
    <property type="entry name" value="eIF3G_RRM"/>
</dbReference>
<dbReference type="HAMAP" id="MF_03006">
    <property type="entry name" value="eIF3g"/>
    <property type="match status" value="1"/>
</dbReference>
<evidence type="ECO:0000256" key="6">
    <source>
        <dbReference type="PROSITE-ProRule" id="PRU00176"/>
    </source>
</evidence>
<evidence type="ECO:0000256" key="1">
    <source>
        <dbReference type="ARBA" id="ARBA00022490"/>
    </source>
</evidence>
<evidence type="ECO:0000256" key="3">
    <source>
        <dbReference type="ARBA" id="ARBA00022884"/>
    </source>
</evidence>
<comment type="subcellular location">
    <subcellularLocation>
        <location evidence="5">Cytoplasm</location>
    </subcellularLocation>
</comment>